<dbReference type="InterPro" id="IPR036034">
    <property type="entry name" value="PDZ_sf"/>
</dbReference>
<dbReference type="AlphaFoldDB" id="A0A2N2E2A4"/>
<dbReference type="GO" id="GO:0004175">
    <property type="term" value="F:endopeptidase activity"/>
    <property type="evidence" value="ECO:0007669"/>
    <property type="project" value="TreeGrafter"/>
</dbReference>
<evidence type="ECO:0000256" key="5">
    <source>
        <dbReference type="RuleBase" id="RU004404"/>
    </source>
</evidence>
<dbReference type="NCBIfam" id="TIGR00225">
    <property type="entry name" value="prc"/>
    <property type="match status" value="1"/>
</dbReference>
<dbReference type="SMART" id="SM00245">
    <property type="entry name" value="TSPc"/>
    <property type="match status" value="1"/>
</dbReference>
<name>A0A2N2E2A4_9BACT</name>
<keyword evidence="2 5" id="KW-0645">Protease</keyword>
<dbReference type="PANTHER" id="PTHR32060:SF30">
    <property type="entry name" value="CARBOXY-TERMINAL PROCESSING PROTEASE CTPA"/>
    <property type="match status" value="1"/>
</dbReference>
<dbReference type="InterPro" id="IPR005151">
    <property type="entry name" value="Tail-specific_protease"/>
</dbReference>
<protein>
    <recommendedName>
        <fullName evidence="6">PDZ domain-containing protein</fullName>
    </recommendedName>
</protein>
<organism evidence="7 8">
    <name type="scientific">Candidatus Falkowbacteria bacterium HGW-Falkowbacteria-2</name>
    <dbReference type="NCBI Taxonomy" id="2013769"/>
    <lineage>
        <taxon>Bacteria</taxon>
        <taxon>Candidatus Falkowiibacteriota</taxon>
    </lineage>
</organism>
<dbReference type="PANTHER" id="PTHR32060">
    <property type="entry name" value="TAIL-SPECIFIC PROTEASE"/>
    <property type="match status" value="1"/>
</dbReference>
<sequence length="410" mass="44283">MENNFKISPNARRIGIILLMVASFAAGLSWSGRREEANKQLAYSPEALKTAELNSFNFNLYFEVWDKLKSDYVDKNTVKDEEMFYGSLRGLAASVNDPYTVFMDPSETKEFNDDLSGTFEGIGAEVGLRNDLITIIAPLAGMPAEKAGVRAGDKIYAIDGATTIGLGVDEAVKKIRGPKDTEVTLTIIRDGAEGPIEIKITRGLIVVKSVKSELRNDGVMVITVSNFNDDTLDLFNAAIKTALTKNPKGIVLDLRNNPGGYLDTAIAMASAWVKEGPVVVEQFGEGRRQEYFADGNNSLGGFKTIILINGGSASASEIVAGALRDYKKATLVGEQTYGKGSVQGLRDLSDGSALKVTVAKWLTPSGDYIDEKGIAPDIEVELTSEDIDNNRDPQMAKAIELILKPQAAVK</sequence>
<dbReference type="PROSITE" id="PS50106">
    <property type="entry name" value="PDZ"/>
    <property type="match status" value="1"/>
</dbReference>
<evidence type="ECO:0000313" key="8">
    <source>
        <dbReference type="Proteomes" id="UP000233325"/>
    </source>
</evidence>
<evidence type="ECO:0000256" key="1">
    <source>
        <dbReference type="ARBA" id="ARBA00009179"/>
    </source>
</evidence>
<dbReference type="FunFam" id="2.30.42.10:FF:000063">
    <property type="entry name" value="Peptidase, S41 family"/>
    <property type="match status" value="1"/>
</dbReference>
<gene>
    <name evidence="7" type="ORF">CVU83_01010</name>
</gene>
<dbReference type="GO" id="GO:0007165">
    <property type="term" value="P:signal transduction"/>
    <property type="evidence" value="ECO:0007669"/>
    <property type="project" value="TreeGrafter"/>
</dbReference>
<evidence type="ECO:0000313" key="7">
    <source>
        <dbReference type="EMBL" id="PKM88864.1"/>
    </source>
</evidence>
<proteinExistence type="inferred from homology"/>
<evidence type="ECO:0000256" key="3">
    <source>
        <dbReference type="ARBA" id="ARBA00022801"/>
    </source>
</evidence>
<dbReference type="Gene3D" id="3.30.750.44">
    <property type="match status" value="1"/>
</dbReference>
<dbReference type="SUPFAM" id="SSF52096">
    <property type="entry name" value="ClpP/crotonase"/>
    <property type="match status" value="1"/>
</dbReference>
<dbReference type="SMART" id="SM00228">
    <property type="entry name" value="PDZ"/>
    <property type="match status" value="1"/>
</dbReference>
<dbReference type="CDD" id="cd06782">
    <property type="entry name" value="cpPDZ_CPP-like"/>
    <property type="match status" value="1"/>
</dbReference>
<dbReference type="InterPro" id="IPR029045">
    <property type="entry name" value="ClpP/crotonase-like_dom_sf"/>
</dbReference>
<keyword evidence="3 5" id="KW-0378">Hydrolase</keyword>
<comment type="similarity">
    <text evidence="1 5">Belongs to the peptidase S41A family.</text>
</comment>
<evidence type="ECO:0000256" key="2">
    <source>
        <dbReference type="ARBA" id="ARBA00022670"/>
    </source>
</evidence>
<comment type="caution">
    <text evidence="7">The sequence shown here is derived from an EMBL/GenBank/DDBJ whole genome shotgun (WGS) entry which is preliminary data.</text>
</comment>
<evidence type="ECO:0000256" key="4">
    <source>
        <dbReference type="ARBA" id="ARBA00022825"/>
    </source>
</evidence>
<accession>A0A2N2E2A4</accession>
<dbReference type="InterPro" id="IPR004447">
    <property type="entry name" value="Peptidase_S41A"/>
</dbReference>
<dbReference type="SUPFAM" id="SSF50156">
    <property type="entry name" value="PDZ domain-like"/>
    <property type="match status" value="1"/>
</dbReference>
<dbReference type="GO" id="GO:0008236">
    <property type="term" value="F:serine-type peptidase activity"/>
    <property type="evidence" value="ECO:0007669"/>
    <property type="project" value="UniProtKB-KW"/>
</dbReference>
<dbReference type="GO" id="GO:0030288">
    <property type="term" value="C:outer membrane-bounded periplasmic space"/>
    <property type="evidence" value="ECO:0007669"/>
    <property type="project" value="TreeGrafter"/>
</dbReference>
<reference evidence="7 8" key="1">
    <citation type="journal article" date="2017" name="ISME J.">
        <title>Potential for microbial H2 and metal transformations associated with novel bacteria and archaea in deep terrestrial subsurface sediments.</title>
        <authorList>
            <person name="Hernsdorf A.W."/>
            <person name="Amano Y."/>
            <person name="Miyakawa K."/>
            <person name="Ise K."/>
            <person name="Suzuki Y."/>
            <person name="Anantharaman K."/>
            <person name="Probst A."/>
            <person name="Burstein D."/>
            <person name="Thomas B.C."/>
            <person name="Banfield J.F."/>
        </authorList>
    </citation>
    <scope>NUCLEOTIDE SEQUENCE [LARGE SCALE GENOMIC DNA]</scope>
    <source>
        <strain evidence="7">HGW-Falkowbacteria-2</strain>
    </source>
</reference>
<dbReference type="CDD" id="cd07560">
    <property type="entry name" value="Peptidase_S41_CPP"/>
    <property type="match status" value="1"/>
</dbReference>
<dbReference type="Proteomes" id="UP000233325">
    <property type="component" value="Unassembled WGS sequence"/>
</dbReference>
<dbReference type="InterPro" id="IPR041489">
    <property type="entry name" value="PDZ_6"/>
</dbReference>
<keyword evidence="4 5" id="KW-0720">Serine protease</keyword>
<dbReference type="Pfam" id="PF17820">
    <property type="entry name" value="PDZ_6"/>
    <property type="match status" value="1"/>
</dbReference>
<dbReference type="Gene3D" id="2.30.42.10">
    <property type="match status" value="1"/>
</dbReference>
<evidence type="ECO:0000259" key="6">
    <source>
        <dbReference type="PROSITE" id="PS50106"/>
    </source>
</evidence>
<dbReference type="Pfam" id="PF03572">
    <property type="entry name" value="Peptidase_S41"/>
    <property type="match status" value="1"/>
</dbReference>
<dbReference type="GO" id="GO:0006508">
    <property type="term" value="P:proteolysis"/>
    <property type="evidence" value="ECO:0007669"/>
    <property type="project" value="UniProtKB-KW"/>
</dbReference>
<dbReference type="EMBL" id="PHAH01000009">
    <property type="protein sequence ID" value="PKM88864.1"/>
    <property type="molecule type" value="Genomic_DNA"/>
</dbReference>
<feature type="domain" description="PDZ" evidence="6">
    <location>
        <begin position="108"/>
        <end position="176"/>
    </location>
</feature>
<dbReference type="Gene3D" id="3.90.226.10">
    <property type="entry name" value="2-enoyl-CoA Hydratase, Chain A, domain 1"/>
    <property type="match status" value="1"/>
</dbReference>
<dbReference type="InterPro" id="IPR001478">
    <property type="entry name" value="PDZ"/>
</dbReference>